<proteinExistence type="predicted"/>
<organism evidence="6 7">
    <name type="scientific">Taishania pollutisoli</name>
    <dbReference type="NCBI Taxonomy" id="2766479"/>
    <lineage>
        <taxon>Bacteria</taxon>
        <taxon>Pseudomonadati</taxon>
        <taxon>Bacteroidota</taxon>
        <taxon>Flavobacteriia</taxon>
        <taxon>Flavobacteriales</taxon>
        <taxon>Crocinitomicaceae</taxon>
        <taxon>Taishania</taxon>
    </lineage>
</organism>
<dbReference type="SUPFAM" id="SSF54631">
    <property type="entry name" value="CBS-domain pair"/>
    <property type="match status" value="1"/>
</dbReference>
<dbReference type="PANTHER" id="PTHR11749">
    <property type="entry name" value="RIBULOSE-5-PHOSPHATE-3-EPIMERASE"/>
    <property type="match status" value="1"/>
</dbReference>
<dbReference type="Pfam" id="PF00571">
    <property type="entry name" value="CBS"/>
    <property type="match status" value="1"/>
</dbReference>
<protein>
    <submittedName>
        <fullName evidence="6">CBS domain-containing protein</fullName>
    </submittedName>
</protein>
<evidence type="ECO:0000313" key="7">
    <source>
        <dbReference type="Proteomes" id="UP000652681"/>
    </source>
</evidence>
<evidence type="ECO:0000256" key="4">
    <source>
        <dbReference type="PROSITE-ProRule" id="PRU00703"/>
    </source>
</evidence>
<dbReference type="Pfam" id="PF00834">
    <property type="entry name" value="Ribul_P_3_epim"/>
    <property type="match status" value="1"/>
</dbReference>
<dbReference type="Proteomes" id="UP000652681">
    <property type="component" value="Unassembled WGS sequence"/>
</dbReference>
<dbReference type="InterPro" id="IPR011060">
    <property type="entry name" value="RibuloseP-bd_barrel"/>
</dbReference>
<dbReference type="RefSeq" id="WP_163492967.1">
    <property type="nucleotide sequence ID" value="NZ_JACVEL010000017.1"/>
</dbReference>
<accession>A0A8J6PS87</accession>
<evidence type="ECO:0000256" key="3">
    <source>
        <dbReference type="ARBA" id="ARBA00023235"/>
    </source>
</evidence>
<dbReference type="Gene3D" id="3.10.580.10">
    <property type="entry name" value="CBS-domain"/>
    <property type="match status" value="1"/>
</dbReference>
<name>A0A8J6PS87_9FLAO</name>
<sequence>MKISASVYSDKSRSLKEVIEDLVNHQVDMLHVDCNDDVSVFDDIEQIRTWCDLPIDLHIITETPSKYYALLEQHPVEYITFQYEDLKEPLNIPETITGKKGLAVITPTSVDVFEAYAHFDFILIMATVPGQSGGVFDKTNFDKIRKFRKQFPVKSIHVDGGVNGEVSFILRNMGVTSSVSGSYLFKGPSVGHQLMNLTKRKIESAYIVEDFMTPLEECPFVYLSELTINNILTSIERGSVGFTLVLDEFHGFKGLISNADVRKALMKNLADLNQVEPVEMINTTPITINGNATVVEMLKTVKNSPFTVSYLPVVDADRKALGIVNFANLVKAEL</sequence>
<dbReference type="InterPro" id="IPR000644">
    <property type="entry name" value="CBS_dom"/>
</dbReference>
<dbReference type="GO" id="GO:0005975">
    <property type="term" value="P:carbohydrate metabolic process"/>
    <property type="evidence" value="ECO:0007669"/>
    <property type="project" value="InterPro"/>
</dbReference>
<keyword evidence="7" id="KW-1185">Reference proteome</keyword>
<comment type="caution">
    <text evidence="6">The sequence shown here is derived from an EMBL/GenBank/DDBJ whole genome shotgun (WGS) entry which is preliminary data.</text>
</comment>
<dbReference type="SUPFAM" id="SSF51366">
    <property type="entry name" value="Ribulose-phoshate binding barrel"/>
    <property type="match status" value="1"/>
</dbReference>
<dbReference type="InterPro" id="IPR046342">
    <property type="entry name" value="CBS_dom_sf"/>
</dbReference>
<evidence type="ECO:0000313" key="6">
    <source>
        <dbReference type="EMBL" id="MBC9813863.1"/>
    </source>
</evidence>
<dbReference type="PROSITE" id="PS51371">
    <property type="entry name" value="CBS"/>
    <property type="match status" value="2"/>
</dbReference>
<evidence type="ECO:0000256" key="1">
    <source>
        <dbReference type="ARBA" id="ARBA00022723"/>
    </source>
</evidence>
<keyword evidence="1" id="KW-0479">Metal-binding</keyword>
<dbReference type="AlphaFoldDB" id="A0A8J6PS87"/>
<dbReference type="EMBL" id="JACVEL010000017">
    <property type="protein sequence ID" value="MBC9813863.1"/>
    <property type="molecule type" value="Genomic_DNA"/>
</dbReference>
<dbReference type="GO" id="GO:0046872">
    <property type="term" value="F:metal ion binding"/>
    <property type="evidence" value="ECO:0007669"/>
    <property type="project" value="UniProtKB-KW"/>
</dbReference>
<gene>
    <name evidence="6" type="ORF">H9Y05_15410</name>
</gene>
<keyword evidence="3" id="KW-0413">Isomerase</keyword>
<evidence type="ECO:0000256" key="2">
    <source>
        <dbReference type="ARBA" id="ARBA00023122"/>
    </source>
</evidence>
<feature type="domain" description="CBS" evidence="5">
    <location>
        <begin position="212"/>
        <end position="272"/>
    </location>
</feature>
<dbReference type="GO" id="GO:0016857">
    <property type="term" value="F:racemase and epimerase activity, acting on carbohydrates and derivatives"/>
    <property type="evidence" value="ECO:0007669"/>
    <property type="project" value="InterPro"/>
</dbReference>
<dbReference type="Gene3D" id="3.20.20.70">
    <property type="entry name" value="Aldolase class I"/>
    <property type="match status" value="1"/>
</dbReference>
<dbReference type="InterPro" id="IPR000056">
    <property type="entry name" value="Ribul_P_3_epim-like"/>
</dbReference>
<dbReference type="InterPro" id="IPR013785">
    <property type="entry name" value="Aldolase_TIM"/>
</dbReference>
<evidence type="ECO:0000259" key="5">
    <source>
        <dbReference type="PROSITE" id="PS51371"/>
    </source>
</evidence>
<keyword evidence="2 4" id="KW-0129">CBS domain</keyword>
<feature type="domain" description="CBS" evidence="5">
    <location>
        <begin position="280"/>
        <end position="334"/>
    </location>
</feature>
<reference evidence="6" key="1">
    <citation type="submission" date="2020-09" db="EMBL/GenBank/DDBJ databases">
        <title>Taishania pollutisoli gen. nov., sp. nov., Isolated from Tetrabromobisphenol A-Contaminated Soil.</title>
        <authorList>
            <person name="Chen Q."/>
        </authorList>
    </citation>
    <scope>NUCLEOTIDE SEQUENCE</scope>
    <source>
        <strain evidence="6">CZZ-1</strain>
    </source>
</reference>